<reference evidence="1" key="2">
    <citation type="submission" date="2020-02" db="EMBL/GenBank/DDBJ databases">
        <authorList>
            <consortium name="NCBI Pathogen Detection Project"/>
        </authorList>
    </citation>
    <scope>NUCLEOTIDE SEQUENCE</scope>
    <source>
        <strain evidence="1">MA.MZ045</strain>
    </source>
</reference>
<protein>
    <submittedName>
        <fullName evidence="1">Uncharacterized protein</fullName>
    </submittedName>
</protein>
<organism evidence="1">
    <name type="scientific">Salmonella enterica</name>
    <name type="common">Salmonella choleraesuis</name>
    <dbReference type="NCBI Taxonomy" id="28901"/>
    <lineage>
        <taxon>Bacteria</taxon>
        <taxon>Pseudomonadati</taxon>
        <taxon>Pseudomonadota</taxon>
        <taxon>Gammaproteobacteria</taxon>
        <taxon>Enterobacterales</taxon>
        <taxon>Enterobacteriaceae</taxon>
        <taxon>Salmonella</taxon>
    </lineage>
</organism>
<reference evidence="1" key="1">
    <citation type="journal article" date="2018" name="Genome Biol.">
        <title>SKESA: strategic k-mer extension for scrupulous assemblies.</title>
        <authorList>
            <person name="Souvorov A."/>
            <person name="Agarwala R."/>
            <person name="Lipman D.J."/>
        </authorList>
    </citation>
    <scope>NUCLEOTIDE SEQUENCE</scope>
    <source>
        <strain evidence="1">MA.MZ045</strain>
    </source>
</reference>
<gene>
    <name evidence="1" type="ORF">G5T75_003361</name>
</gene>
<accession>A0A754EDW4</accession>
<proteinExistence type="predicted"/>
<dbReference type="EMBL" id="DAAWNC010000008">
    <property type="protein sequence ID" value="HAF8579421.1"/>
    <property type="molecule type" value="Genomic_DNA"/>
</dbReference>
<dbReference type="AlphaFoldDB" id="A0A754EDW4"/>
<evidence type="ECO:0000313" key="1">
    <source>
        <dbReference type="EMBL" id="HAF8579421.1"/>
    </source>
</evidence>
<dbReference type="RefSeq" id="WP_079791512.1">
    <property type="nucleotide sequence ID" value="NZ_MXLQ01000006.1"/>
</dbReference>
<sequence>MKQKLRRRNQRWLTRQYRLAVLNDMSMSFFIHCPEQQAEMKNADRLERRGKLSPDWKNIAFFDGYATLPCVSPRGKIYYYRIFLSKSDLPEVYQSRWLERCSSEDILTNDDNFQMIHHNLERGTEEVIFDSCQTGDDRQ</sequence>
<name>A0A754EDW4_SALER</name>
<comment type="caution">
    <text evidence="1">The sequence shown here is derived from an EMBL/GenBank/DDBJ whole genome shotgun (WGS) entry which is preliminary data.</text>
</comment>